<evidence type="ECO:0000313" key="1">
    <source>
        <dbReference type="EMBL" id="GJN50813.1"/>
    </source>
</evidence>
<sequence>MFESILHISDDYGISSACYVDGDVIGQVTFGSDPRRIVIFSKIGPIESTRECLAIYRGHGRPIVKDEINSYA</sequence>
<proteinExistence type="predicted"/>
<comment type="caution">
    <text evidence="1">The sequence shown here is derived from an EMBL/GenBank/DDBJ whole genome shotgun (WGS) entry which is preliminary data.</text>
</comment>
<keyword evidence="2" id="KW-1185">Reference proteome</keyword>
<dbReference type="EMBL" id="BQKM01000001">
    <property type="protein sequence ID" value="GJN50813.1"/>
    <property type="molecule type" value="Genomic_DNA"/>
</dbReference>
<reference evidence="1 2" key="1">
    <citation type="submission" date="2021-12" db="EMBL/GenBank/DDBJ databases">
        <title>Characterization of novel class B3 metallo-beta-lactamase from novel Pseudomonas species.</title>
        <authorList>
            <person name="Yamada K."/>
            <person name="Aoki K."/>
            <person name="Ishii Y."/>
        </authorList>
    </citation>
    <scope>NUCLEOTIDE SEQUENCE [LARGE SCALE GENOMIC DNA]</scope>
    <source>
        <strain evidence="1 2">TUM20286</strain>
    </source>
</reference>
<dbReference type="RefSeq" id="WP_236247054.1">
    <property type="nucleotide sequence ID" value="NZ_BQKM01000001.1"/>
</dbReference>
<accession>A0ABQ4VSX5</accession>
<evidence type="ECO:0000313" key="2">
    <source>
        <dbReference type="Proteomes" id="UP001054892"/>
    </source>
</evidence>
<organism evidence="1 2">
    <name type="scientific">Pseudomonas tohonis</name>
    <dbReference type="NCBI Taxonomy" id="2725477"/>
    <lineage>
        <taxon>Bacteria</taxon>
        <taxon>Pseudomonadati</taxon>
        <taxon>Pseudomonadota</taxon>
        <taxon>Gammaproteobacteria</taxon>
        <taxon>Pseudomonadales</taxon>
        <taxon>Pseudomonadaceae</taxon>
        <taxon>Pseudomonas</taxon>
    </lineage>
</organism>
<protein>
    <submittedName>
        <fullName evidence="1">Uncharacterized protein</fullName>
    </submittedName>
</protein>
<dbReference type="Proteomes" id="UP001054892">
    <property type="component" value="Unassembled WGS sequence"/>
</dbReference>
<gene>
    <name evidence="1" type="ORF">TUM20286_05650</name>
</gene>
<name>A0ABQ4VSX5_9PSED</name>